<dbReference type="InterPro" id="IPR010211">
    <property type="entry name" value="Redox-sen_tscrpt-act_SoxR"/>
</dbReference>
<dbReference type="EMBL" id="NJAI01000008">
    <property type="protein sequence ID" value="PHM52642.1"/>
    <property type="molecule type" value="Genomic_DNA"/>
</dbReference>
<dbReference type="RefSeq" id="WP_069318317.1">
    <property type="nucleotide sequence ID" value="NZ_CAWNQJ010000112.1"/>
</dbReference>
<dbReference type="KEGG" id="xho:A9255_20465"/>
<feature type="domain" description="HTH merR-type" evidence="6">
    <location>
        <begin position="12"/>
        <end position="80"/>
    </location>
</feature>
<dbReference type="PROSITE" id="PS00552">
    <property type="entry name" value="HTH_MERR_1"/>
    <property type="match status" value="1"/>
</dbReference>
<keyword evidence="5" id="KW-0238">DNA-binding</keyword>
<dbReference type="Gene3D" id="1.10.1660.10">
    <property type="match status" value="1"/>
</dbReference>
<evidence type="ECO:0000256" key="1">
    <source>
        <dbReference type="ARBA" id="ARBA00014474"/>
    </source>
</evidence>
<organism evidence="8 10">
    <name type="scientific">Xenorhabdus hominickii</name>
    <dbReference type="NCBI Taxonomy" id="351679"/>
    <lineage>
        <taxon>Bacteria</taxon>
        <taxon>Pseudomonadati</taxon>
        <taxon>Pseudomonadota</taxon>
        <taxon>Gammaproteobacteria</taxon>
        <taxon>Enterobacterales</taxon>
        <taxon>Morganellaceae</taxon>
        <taxon>Xenorhabdus</taxon>
    </lineage>
</organism>
<dbReference type="GO" id="GO:0003677">
    <property type="term" value="F:DNA binding"/>
    <property type="evidence" value="ECO:0007669"/>
    <property type="project" value="UniProtKB-KW"/>
</dbReference>
<dbReference type="InterPro" id="IPR047057">
    <property type="entry name" value="MerR_fam"/>
</dbReference>
<dbReference type="Proteomes" id="UP000225433">
    <property type="component" value="Unassembled WGS sequence"/>
</dbReference>
<evidence type="ECO:0000313" key="7">
    <source>
        <dbReference type="EMBL" id="AOM42704.1"/>
    </source>
</evidence>
<evidence type="ECO:0000256" key="2">
    <source>
        <dbReference type="ARBA" id="ARBA00022714"/>
    </source>
</evidence>
<keyword evidence="2" id="KW-0479">Metal-binding</keyword>
<keyword evidence="4" id="KW-0411">Iron-sulfur</keyword>
<dbReference type="PRINTS" id="PR00040">
    <property type="entry name" value="HTHMERR"/>
</dbReference>
<keyword evidence="3" id="KW-0408">Iron</keyword>
<protein>
    <recommendedName>
        <fullName evidence="1">Redox-sensitive transcriptional activator SoxR</fullName>
    </recommendedName>
</protein>
<reference evidence="8 10" key="2">
    <citation type="journal article" date="2017" name="Nat. Microbiol.">
        <title>Natural product diversity associated with the nematode symbionts Photorhabdus and Xenorhabdus.</title>
        <authorList>
            <person name="Tobias N.J."/>
            <person name="Wolff H."/>
            <person name="Djahanschiri B."/>
            <person name="Grundmann F."/>
            <person name="Kronenwerth M."/>
            <person name="Shi Y.M."/>
            <person name="Simonyi S."/>
            <person name="Grun P."/>
            <person name="Shapiro-Ilan D."/>
            <person name="Pidot S.J."/>
            <person name="Stinear T.P."/>
            <person name="Ebersberger I."/>
            <person name="Bode H.B."/>
        </authorList>
    </citation>
    <scope>NUCLEOTIDE SEQUENCE [LARGE SCALE GENOMIC DNA]</scope>
    <source>
        <strain evidence="8 10">DSM 17903</strain>
    </source>
</reference>
<dbReference type="GO" id="GO:0003700">
    <property type="term" value="F:DNA-binding transcription factor activity"/>
    <property type="evidence" value="ECO:0007669"/>
    <property type="project" value="InterPro"/>
</dbReference>
<dbReference type="STRING" id="351679.A9255_20465"/>
<dbReference type="PROSITE" id="PS50937">
    <property type="entry name" value="HTH_MERR_2"/>
    <property type="match status" value="1"/>
</dbReference>
<dbReference type="Pfam" id="PF13411">
    <property type="entry name" value="MerR_1"/>
    <property type="match status" value="1"/>
</dbReference>
<evidence type="ECO:0000256" key="3">
    <source>
        <dbReference type="ARBA" id="ARBA00023004"/>
    </source>
</evidence>
<dbReference type="PANTHER" id="PTHR30204">
    <property type="entry name" value="REDOX-CYCLING DRUG-SENSING TRANSCRIPTIONAL ACTIVATOR SOXR"/>
    <property type="match status" value="1"/>
</dbReference>
<evidence type="ECO:0000256" key="4">
    <source>
        <dbReference type="ARBA" id="ARBA00023014"/>
    </source>
</evidence>
<dbReference type="PANTHER" id="PTHR30204:SF0">
    <property type="entry name" value="REDOX-SENSITIVE TRANSCRIPTIONAL ACTIVATOR SOXR"/>
    <property type="match status" value="1"/>
</dbReference>
<evidence type="ECO:0000313" key="10">
    <source>
        <dbReference type="Proteomes" id="UP000225433"/>
    </source>
</evidence>
<dbReference type="AlphaFoldDB" id="A0A2G0Q0B6"/>
<dbReference type="GO" id="GO:0051537">
    <property type="term" value="F:2 iron, 2 sulfur cluster binding"/>
    <property type="evidence" value="ECO:0007669"/>
    <property type="project" value="UniProtKB-KW"/>
</dbReference>
<evidence type="ECO:0000259" key="6">
    <source>
        <dbReference type="PROSITE" id="PS50937"/>
    </source>
</evidence>
<dbReference type="InterPro" id="IPR009061">
    <property type="entry name" value="DNA-bd_dom_put_sf"/>
</dbReference>
<name>A0A2G0Q0B6_XENHO</name>
<dbReference type="CDD" id="cd01110">
    <property type="entry name" value="HTH_SoxR"/>
    <property type="match status" value="1"/>
</dbReference>
<keyword evidence="2" id="KW-0001">2Fe-2S</keyword>
<accession>A0A2G0Q0B6</accession>
<dbReference type="Proteomes" id="UP000094600">
    <property type="component" value="Chromosome"/>
</dbReference>
<dbReference type="GO" id="GO:0006979">
    <property type="term" value="P:response to oxidative stress"/>
    <property type="evidence" value="ECO:0007669"/>
    <property type="project" value="InterPro"/>
</dbReference>
<dbReference type="SUPFAM" id="SSF46955">
    <property type="entry name" value="Putative DNA-binding domain"/>
    <property type="match status" value="1"/>
</dbReference>
<evidence type="ECO:0000313" key="8">
    <source>
        <dbReference type="EMBL" id="PHM52642.1"/>
    </source>
</evidence>
<dbReference type="SMART" id="SM00422">
    <property type="entry name" value="HTH_MERR"/>
    <property type="match status" value="1"/>
</dbReference>
<gene>
    <name evidence="7" type="ORF">A9255_20465</name>
    <name evidence="8" type="ORF">Xhom_04310</name>
</gene>
<dbReference type="NCBIfam" id="TIGR01950">
    <property type="entry name" value="SoxR"/>
    <property type="match status" value="1"/>
</dbReference>
<sequence>MAKDKGTDFNRALTIGEVSKRSGVAISTIHFYESKGLIKSSRNQGNQRRFPSVVLRYIAIIKAAQGTGIPLKEIQEVLSQFPPNSKLTIEQWRNLSLQWRDTLDKRINRLIRLRDNLDSCIGCGCLSLADCPLRNPNDILGKQGSGPKILDRD</sequence>
<dbReference type="OrthoDB" id="9802944at2"/>
<dbReference type="InterPro" id="IPR000551">
    <property type="entry name" value="MerR-type_HTH_dom"/>
</dbReference>
<reference evidence="7 9" key="1">
    <citation type="submission" date="2016-06" db="EMBL/GenBank/DDBJ databases">
        <title>Bacterial characters and pathogenicity of Xenorhabdus hominickii from an entomopathogenic nematode, Steinernema monticolum.</title>
        <authorList>
            <person name="Park Y."/>
            <person name="Kim Y."/>
        </authorList>
    </citation>
    <scope>NUCLEOTIDE SEQUENCE [LARGE SCALE GENOMIC DNA]</scope>
    <source>
        <strain evidence="7 9">ANU1</strain>
    </source>
</reference>
<dbReference type="EMBL" id="CP016176">
    <property type="protein sequence ID" value="AOM42704.1"/>
    <property type="molecule type" value="Genomic_DNA"/>
</dbReference>
<evidence type="ECO:0000256" key="5">
    <source>
        <dbReference type="ARBA" id="ARBA00023125"/>
    </source>
</evidence>
<evidence type="ECO:0000313" key="9">
    <source>
        <dbReference type="Proteomes" id="UP000094600"/>
    </source>
</evidence>
<keyword evidence="9" id="KW-1185">Reference proteome</keyword>
<proteinExistence type="predicted"/>